<dbReference type="AlphaFoldDB" id="A0A9P6IIR9"/>
<evidence type="ECO:0000313" key="2">
    <source>
        <dbReference type="Proteomes" id="UP000749646"/>
    </source>
</evidence>
<dbReference type="Proteomes" id="UP000749646">
    <property type="component" value="Unassembled WGS sequence"/>
</dbReference>
<dbReference type="InterPro" id="IPR032675">
    <property type="entry name" value="LRR_dom_sf"/>
</dbReference>
<protein>
    <submittedName>
        <fullName evidence="1">Uncharacterized protein</fullName>
    </submittedName>
</protein>
<comment type="caution">
    <text evidence="1">The sequence shown here is derived from an EMBL/GenBank/DDBJ whole genome shotgun (WGS) entry which is preliminary data.</text>
</comment>
<feature type="non-terminal residue" evidence="1">
    <location>
        <position position="1"/>
    </location>
</feature>
<dbReference type="EMBL" id="JAAAHW010010707">
    <property type="protein sequence ID" value="KAF9923413.1"/>
    <property type="molecule type" value="Genomic_DNA"/>
</dbReference>
<organism evidence="1 2">
    <name type="scientific">Modicella reniformis</name>
    <dbReference type="NCBI Taxonomy" id="1440133"/>
    <lineage>
        <taxon>Eukaryota</taxon>
        <taxon>Fungi</taxon>
        <taxon>Fungi incertae sedis</taxon>
        <taxon>Mucoromycota</taxon>
        <taxon>Mortierellomycotina</taxon>
        <taxon>Mortierellomycetes</taxon>
        <taxon>Mortierellales</taxon>
        <taxon>Mortierellaceae</taxon>
        <taxon>Modicella</taxon>
    </lineage>
</organism>
<accession>A0A9P6IIR9</accession>
<name>A0A9P6IIR9_9FUNG</name>
<keyword evidence="2" id="KW-1185">Reference proteome</keyword>
<sequence>ILEFPASVYDNNVLRYITGFLGRCLDIERLVVPKALLCPDTHSKLVELLARWDHLKELTIVEFYLTDRMLAEIIRTACQARRRRRHLDNWSPSHHAASLETALSDLGHTNTTTATITTTTTTTTTTTAAVGDSIMTPQGGQGLESLHLRQGFVSYPHSSLAIIKFHGATLVCVTLVNSKVVDRADLHQLLCSCPNLEVLEAMATLAKDSFTWSKSGDPVLAMEDMNMSCFPSPGHDSENEETIESSKRWWICSRLRVLKLRYLPRELLTMWETGIPYELAMQLSRMRHLEDLRLGRVTAARLGIILTDPEYGFGVLSPSSASSAPSSAPSSSSSLAAVAVTVTCETDSTSILRLLSKSDSSYESAASIKKRTESVTLTLQTMARELKNLKRLELRGLKAYVDHDELRKARKAWKQIEWIQYN</sequence>
<proteinExistence type="predicted"/>
<dbReference type="Gene3D" id="3.80.10.10">
    <property type="entry name" value="Ribonuclease Inhibitor"/>
    <property type="match status" value="1"/>
</dbReference>
<reference evidence="1" key="1">
    <citation type="journal article" date="2020" name="Fungal Divers.">
        <title>Resolving the Mortierellaceae phylogeny through synthesis of multi-gene phylogenetics and phylogenomics.</title>
        <authorList>
            <person name="Vandepol N."/>
            <person name="Liber J."/>
            <person name="Desiro A."/>
            <person name="Na H."/>
            <person name="Kennedy M."/>
            <person name="Barry K."/>
            <person name="Grigoriev I.V."/>
            <person name="Miller A.N."/>
            <person name="O'Donnell K."/>
            <person name="Stajich J.E."/>
            <person name="Bonito G."/>
        </authorList>
    </citation>
    <scope>NUCLEOTIDE SEQUENCE</scope>
    <source>
        <strain evidence="1">MES-2147</strain>
    </source>
</reference>
<gene>
    <name evidence="1" type="ORF">BGZ65_008897</name>
</gene>
<evidence type="ECO:0000313" key="1">
    <source>
        <dbReference type="EMBL" id="KAF9923413.1"/>
    </source>
</evidence>
<dbReference type="OrthoDB" id="2366519at2759"/>